<evidence type="ECO:0000256" key="2">
    <source>
        <dbReference type="ARBA" id="ARBA00022448"/>
    </source>
</evidence>
<dbReference type="InterPro" id="IPR037066">
    <property type="entry name" value="Plug_dom_sf"/>
</dbReference>
<evidence type="ECO:0000256" key="9">
    <source>
        <dbReference type="SAM" id="SignalP"/>
    </source>
</evidence>
<feature type="chain" id="PRO_5013199218" evidence="9">
    <location>
        <begin position="21"/>
        <end position="982"/>
    </location>
</feature>
<keyword evidence="12" id="KW-1185">Reference proteome</keyword>
<dbReference type="GO" id="GO:0015344">
    <property type="term" value="F:siderophore uptake transmembrane transporter activity"/>
    <property type="evidence" value="ECO:0007669"/>
    <property type="project" value="TreeGrafter"/>
</dbReference>
<evidence type="ECO:0000313" key="11">
    <source>
        <dbReference type="EMBL" id="SFW65456.1"/>
    </source>
</evidence>
<keyword evidence="4 8" id="KW-0812">Transmembrane</keyword>
<accession>A0A1K1QZZ4</accession>
<dbReference type="SUPFAM" id="SSF49464">
    <property type="entry name" value="Carboxypeptidase regulatory domain-like"/>
    <property type="match status" value="1"/>
</dbReference>
<keyword evidence="7 8" id="KW-0998">Cell outer membrane</keyword>
<dbReference type="Proteomes" id="UP000182248">
    <property type="component" value="Unassembled WGS sequence"/>
</dbReference>
<dbReference type="InterPro" id="IPR036942">
    <property type="entry name" value="Beta-barrel_TonB_sf"/>
</dbReference>
<gene>
    <name evidence="11" type="ORF">SAMN02927921_03035</name>
</gene>
<dbReference type="AlphaFoldDB" id="A0A1K1QZZ4"/>
<dbReference type="PROSITE" id="PS52016">
    <property type="entry name" value="TONB_DEPENDENT_REC_3"/>
    <property type="match status" value="1"/>
</dbReference>
<dbReference type="RefSeq" id="WP_072318233.1">
    <property type="nucleotide sequence ID" value="NZ_FPJE01000017.1"/>
</dbReference>
<dbReference type="PANTHER" id="PTHR30069">
    <property type="entry name" value="TONB-DEPENDENT OUTER MEMBRANE RECEPTOR"/>
    <property type="match status" value="1"/>
</dbReference>
<evidence type="ECO:0000259" key="10">
    <source>
        <dbReference type="Pfam" id="PF07715"/>
    </source>
</evidence>
<evidence type="ECO:0000256" key="3">
    <source>
        <dbReference type="ARBA" id="ARBA00022452"/>
    </source>
</evidence>
<organism evidence="11 12">
    <name type="scientific">Sinomicrobium oceani</name>
    <dbReference type="NCBI Taxonomy" id="1150368"/>
    <lineage>
        <taxon>Bacteria</taxon>
        <taxon>Pseudomonadati</taxon>
        <taxon>Bacteroidota</taxon>
        <taxon>Flavobacteriia</taxon>
        <taxon>Flavobacteriales</taxon>
        <taxon>Flavobacteriaceae</taxon>
        <taxon>Sinomicrobium</taxon>
    </lineage>
</organism>
<evidence type="ECO:0000256" key="1">
    <source>
        <dbReference type="ARBA" id="ARBA00004571"/>
    </source>
</evidence>
<dbReference type="NCBIfam" id="TIGR04056">
    <property type="entry name" value="OMP_RagA_SusC"/>
    <property type="match status" value="1"/>
</dbReference>
<feature type="signal peptide" evidence="9">
    <location>
        <begin position="1"/>
        <end position="20"/>
    </location>
</feature>
<name>A0A1K1QZZ4_9FLAO</name>
<proteinExistence type="inferred from homology"/>
<dbReference type="InterPro" id="IPR023997">
    <property type="entry name" value="TonB-dep_OMP_SusC/RagA_CS"/>
</dbReference>
<dbReference type="InterPro" id="IPR039426">
    <property type="entry name" value="TonB-dep_rcpt-like"/>
</dbReference>
<dbReference type="FunFam" id="2.170.130.10:FF:000003">
    <property type="entry name" value="SusC/RagA family TonB-linked outer membrane protein"/>
    <property type="match status" value="1"/>
</dbReference>
<dbReference type="EMBL" id="FPJE01000017">
    <property type="protein sequence ID" value="SFW65456.1"/>
    <property type="molecule type" value="Genomic_DNA"/>
</dbReference>
<evidence type="ECO:0000256" key="5">
    <source>
        <dbReference type="ARBA" id="ARBA00022729"/>
    </source>
</evidence>
<comment type="similarity">
    <text evidence="8">Belongs to the TonB-dependent receptor family.</text>
</comment>
<dbReference type="STRING" id="1150368.SAMN02927921_03035"/>
<evidence type="ECO:0000313" key="12">
    <source>
        <dbReference type="Proteomes" id="UP000182248"/>
    </source>
</evidence>
<keyword evidence="6 8" id="KW-0472">Membrane</keyword>
<dbReference type="OrthoDB" id="9768177at2"/>
<evidence type="ECO:0000256" key="4">
    <source>
        <dbReference type="ARBA" id="ARBA00022692"/>
    </source>
</evidence>
<dbReference type="Pfam" id="PF13715">
    <property type="entry name" value="CarbopepD_reg_2"/>
    <property type="match status" value="1"/>
</dbReference>
<dbReference type="InterPro" id="IPR008969">
    <property type="entry name" value="CarboxyPept-like_regulatory"/>
</dbReference>
<dbReference type="GO" id="GO:0009279">
    <property type="term" value="C:cell outer membrane"/>
    <property type="evidence" value="ECO:0007669"/>
    <property type="project" value="UniProtKB-SubCell"/>
</dbReference>
<dbReference type="Gene3D" id="2.40.170.20">
    <property type="entry name" value="TonB-dependent receptor, beta-barrel domain"/>
    <property type="match status" value="1"/>
</dbReference>
<dbReference type="SUPFAM" id="SSF56935">
    <property type="entry name" value="Porins"/>
    <property type="match status" value="1"/>
</dbReference>
<dbReference type="Gene3D" id="2.170.130.10">
    <property type="entry name" value="TonB-dependent receptor, plug domain"/>
    <property type="match status" value="1"/>
</dbReference>
<dbReference type="Pfam" id="PF07715">
    <property type="entry name" value="Plug"/>
    <property type="match status" value="1"/>
</dbReference>
<evidence type="ECO:0000256" key="7">
    <source>
        <dbReference type="ARBA" id="ARBA00023237"/>
    </source>
</evidence>
<evidence type="ECO:0000256" key="8">
    <source>
        <dbReference type="PROSITE-ProRule" id="PRU01360"/>
    </source>
</evidence>
<evidence type="ECO:0000256" key="6">
    <source>
        <dbReference type="ARBA" id="ARBA00023136"/>
    </source>
</evidence>
<dbReference type="NCBIfam" id="TIGR04057">
    <property type="entry name" value="SusC_RagA_signa"/>
    <property type="match status" value="1"/>
</dbReference>
<keyword evidence="2 8" id="KW-0813">Transport</keyword>
<sequence length="982" mass="109421">MKNVWIFLVFSFFGFLCVRAQSNLTVKGVVTDDTGVPIMGASVVVKGTSVGASTGMDGEYSITVPAEGKALEISYIGMITQVITINGQTTIDVQLKEDVSELDEVVVVAYGTQKKSDVTASVQSVSSKELTDITSPDVSTMLQGKASGVQVMQGSGQPGSLPSIRIRGLAAINGNVSPLWVVDGVIVHGTPNLNPNEIESVSVLKDASATSLYGSRGANGVVVVTTKQGKTGKSQLTLSSKTGFSFFNQGNFEVMNGNQLYDYFGKFTNPGNIPDWFSEEVLQNNYNWIDNSTKTGTVQDHTLTFTAGTEKSKTFISLGYYDETGTVKDYEFDRLSFRLNHDYKVNDRLTLKPKFAVNYNTRENRQHSLYQMYLNLPWDAPYDGEGNLINPRDFSGSWYGRDQSNYLYDLQWNYTKGTEFNLYSNFDVEFEILPNLKFISTNSYTLFRSDNKSYTDPQSTSGQAVNGELYQFDSKRITRFTNQMLRYSNTFGDHSINALVAYEYNDYVYESMSATGRGLISGDEVLGNTVTPGAVGGTKNEYALQSVLVNANYGYADRYLAQVSLRRDGASNFGLDNQYGTFYSFSGGWNIHNEDFFNVEAVDQLKLRASYGALGNRPDNLYPQFELYSVDNPYDGRPAAALKQLRNDDLAWEKSYQTNIGLDTRFFNKLNLSLEYYNKNTSDLLYFVKLPASSGYDGYWENIGGVKNIGYEASASFDAFATDTFSWSVGFNIGTNKNEITELFENQDIINNDTKIFRKGEDVNTWYMRKWLGVDTQTGDPLWEVVDPQTGEKSQTSDYNSATRQKVGTASPDFYGGFNTRLAYKGITFSANFVFSKGGKIYNSSRELYDADGAYPTYNQQVLADGWSRWEQPGDEATHPRLVYGGNSLSNKISSRYLEDGSYLRLRNIRVGYTIPQTWLSSVGITNAELYLSGDNLLTFTDFSGMDPEVGVDPNNPIQGVGYYSMLYPVSQRLTLGINLSF</sequence>
<dbReference type="InterPro" id="IPR023996">
    <property type="entry name" value="TonB-dep_OMP_SusC/RagA"/>
</dbReference>
<reference evidence="11 12" key="1">
    <citation type="submission" date="2016-11" db="EMBL/GenBank/DDBJ databases">
        <authorList>
            <person name="Jaros S."/>
            <person name="Januszkiewicz K."/>
            <person name="Wedrychowicz H."/>
        </authorList>
    </citation>
    <scope>NUCLEOTIDE SEQUENCE [LARGE SCALE GENOMIC DNA]</scope>
    <source>
        <strain evidence="11 12">CGMCC 1.12145</strain>
    </source>
</reference>
<keyword evidence="3 8" id="KW-1134">Transmembrane beta strand</keyword>
<comment type="subcellular location">
    <subcellularLocation>
        <location evidence="1 8">Cell outer membrane</location>
        <topology evidence="1 8">Multi-pass membrane protein</topology>
    </subcellularLocation>
</comment>
<keyword evidence="5 9" id="KW-0732">Signal</keyword>
<dbReference type="GO" id="GO:0044718">
    <property type="term" value="P:siderophore transmembrane transport"/>
    <property type="evidence" value="ECO:0007669"/>
    <property type="project" value="TreeGrafter"/>
</dbReference>
<protein>
    <submittedName>
        <fullName evidence="11">TonB-linked outer membrane protein, SusC/RagA family</fullName>
    </submittedName>
</protein>
<dbReference type="InterPro" id="IPR012910">
    <property type="entry name" value="Plug_dom"/>
</dbReference>
<dbReference type="PANTHER" id="PTHR30069:SF29">
    <property type="entry name" value="HEMOGLOBIN AND HEMOGLOBIN-HAPTOGLOBIN-BINDING PROTEIN 1-RELATED"/>
    <property type="match status" value="1"/>
</dbReference>
<feature type="domain" description="TonB-dependent receptor plug" evidence="10">
    <location>
        <begin position="115"/>
        <end position="221"/>
    </location>
</feature>
<dbReference type="Gene3D" id="2.60.40.1120">
    <property type="entry name" value="Carboxypeptidase-like, regulatory domain"/>
    <property type="match status" value="1"/>
</dbReference>